<feature type="compositionally biased region" description="Low complexity" evidence="1">
    <location>
        <begin position="642"/>
        <end position="656"/>
    </location>
</feature>
<comment type="caution">
    <text evidence="2">The sequence shown here is derived from an EMBL/GenBank/DDBJ whole genome shotgun (WGS) entry which is preliminary data.</text>
</comment>
<feature type="compositionally biased region" description="Low complexity" evidence="1">
    <location>
        <begin position="836"/>
        <end position="845"/>
    </location>
</feature>
<feature type="compositionally biased region" description="Low complexity" evidence="1">
    <location>
        <begin position="752"/>
        <end position="766"/>
    </location>
</feature>
<dbReference type="Proteomes" id="UP000741013">
    <property type="component" value="Unassembled WGS sequence"/>
</dbReference>
<feature type="compositionally biased region" description="Basic and acidic residues" evidence="1">
    <location>
        <begin position="872"/>
        <end position="885"/>
    </location>
</feature>
<accession>A0ABS4PPZ1</accession>
<evidence type="ECO:0000313" key="2">
    <source>
        <dbReference type="EMBL" id="MBP2181393.1"/>
    </source>
</evidence>
<protein>
    <recommendedName>
        <fullName evidence="4">Tetratricopeptide repeat-containing protein</fullName>
    </recommendedName>
</protein>
<sequence>MVASNQIRPVEQLLDRASELRLRAPELALVLGERAASLAEAAGSDQAWLRAESLVVFARVRLGDRASVTARTVAALRSAEHLGYSLLAARLRTDLAVCARSVGMPLTGLALLRPVLAEPGLTPGERATALCHLVGCMAQLGRKQELDRVLLEADRLCLSDESSDGDSRLVMRSLVRVGMSGHRRRHGDLTGAADAARTGLGFIEQLRDPSADGGLARSRLVLQLVCTLLDRGNIEMALELAEPVLDSPPRAGGIGPASWLRLAVATRVHLSTGAPEAAGALLREAVYDADRHGLHSLTAKLLLELAHVEERLGRPADALECLRRSRAAEQVHLRMRRQACAVLGGEFGGGEQAPVDLTDVLARSPRGASGPETTVIPRITDSTPPPGREVARPPAQQQRAETPRPQTIRVEAPRLAAEEMTQTLPRYEPQPAEAARVEQVRHQQPAAEQPVATQYQQAYGAVRYEAAAAAAAEASRYEQQAAPEARYQQPAGEPVRYEQSAEQPRYQPANEQVRYEQPAEAVRYQQPPAEAVRYEQPAEQARYQQPAGEPVRHEQPAEAARYQQPAGEQMRYEQPVEVARYQQPAGEAVRHEQSAEQARYHQAPGEPARYEQAAEAARYQQAPGEQVRYEQPAEAVRYQQPAAEAGRYAQAEAQYGQPEAARYEQAPQGGQPGAEAARYQQPVAERRYEQPGAAQYAQPAAEAARYEQPAGTGSYQQASYQQAQYGQPAAEAGRYQQAAQYSQPAGEPVRYQQAPAEAPRAEQVQPVSEAPKFAETARYEQGRVLPPEAMLAPPPAEERQPAMTATVNQPEPEPRKVEEPHITTRHDSEHGSVAARSVLDRLGVSSSGGGGGGRRRAGDKPAEQQQQQQPEEAPRAEPEPEKPAQEEGWLPKLRLPPSLAPVDEYTSEYGRPNYDLTNGEYTPPAPPADFVIPSEDPPPDAGLAELLALALAEHRAGTSSAAALVKRLGSQSDGEQAQPVNGSSRRGEYDHGRRQAGGEA</sequence>
<feature type="compositionally biased region" description="Basic and acidic residues" evidence="1">
    <location>
        <begin position="812"/>
        <end position="830"/>
    </location>
</feature>
<feature type="region of interest" description="Disordered" evidence="1">
    <location>
        <begin position="967"/>
        <end position="1000"/>
    </location>
</feature>
<keyword evidence="3" id="KW-1185">Reference proteome</keyword>
<feature type="compositionally biased region" description="Polar residues" evidence="1">
    <location>
        <begin position="969"/>
        <end position="984"/>
    </location>
</feature>
<evidence type="ECO:0000256" key="1">
    <source>
        <dbReference type="SAM" id="MobiDB-lite"/>
    </source>
</evidence>
<name>A0ABS4PPZ1_9PSEU</name>
<evidence type="ECO:0000313" key="3">
    <source>
        <dbReference type="Proteomes" id="UP000741013"/>
    </source>
</evidence>
<organism evidence="2 3">
    <name type="scientific">Amycolatopsis magusensis</name>
    <dbReference type="NCBI Taxonomy" id="882444"/>
    <lineage>
        <taxon>Bacteria</taxon>
        <taxon>Bacillati</taxon>
        <taxon>Actinomycetota</taxon>
        <taxon>Actinomycetes</taxon>
        <taxon>Pseudonocardiales</taxon>
        <taxon>Pseudonocardiaceae</taxon>
        <taxon>Amycolatopsis</taxon>
    </lineage>
</organism>
<feature type="compositionally biased region" description="Low complexity" evidence="1">
    <location>
        <begin position="664"/>
        <end position="677"/>
    </location>
</feature>
<dbReference type="RefSeq" id="WP_209664823.1">
    <property type="nucleotide sequence ID" value="NZ_JAGGMS010000001.1"/>
</dbReference>
<proteinExistence type="predicted"/>
<feature type="compositionally biased region" description="Low complexity" evidence="1">
    <location>
        <begin position="690"/>
        <end position="727"/>
    </location>
</feature>
<feature type="compositionally biased region" description="Low complexity" evidence="1">
    <location>
        <begin position="606"/>
        <end position="623"/>
    </location>
</feature>
<dbReference type="EMBL" id="JAGGMS010000001">
    <property type="protein sequence ID" value="MBP2181393.1"/>
    <property type="molecule type" value="Genomic_DNA"/>
</dbReference>
<feature type="region of interest" description="Disordered" evidence="1">
    <location>
        <begin position="365"/>
        <end position="405"/>
    </location>
</feature>
<reference evidence="2 3" key="1">
    <citation type="submission" date="2021-03" db="EMBL/GenBank/DDBJ databases">
        <title>Sequencing the genomes of 1000 actinobacteria strains.</title>
        <authorList>
            <person name="Klenk H.-P."/>
        </authorList>
    </citation>
    <scope>NUCLEOTIDE SEQUENCE [LARGE SCALE GENOMIC DNA]</scope>
    <source>
        <strain evidence="2 3">DSM 45510</strain>
    </source>
</reference>
<dbReference type="SUPFAM" id="SSF48452">
    <property type="entry name" value="TPR-like"/>
    <property type="match status" value="1"/>
</dbReference>
<feature type="region of interest" description="Disordered" evidence="1">
    <location>
        <begin position="481"/>
        <end position="939"/>
    </location>
</feature>
<gene>
    <name evidence="2" type="ORF">JOM49_002919</name>
</gene>
<dbReference type="InterPro" id="IPR011990">
    <property type="entry name" value="TPR-like_helical_dom_sf"/>
</dbReference>
<evidence type="ECO:0008006" key="4">
    <source>
        <dbReference type="Google" id="ProtNLM"/>
    </source>
</evidence>